<dbReference type="EMBL" id="MN740295">
    <property type="protein sequence ID" value="QHT98698.1"/>
    <property type="molecule type" value="Genomic_DNA"/>
</dbReference>
<accession>A0A6C0IZC8</accession>
<name>A0A6C0IZC8_9ZZZZ</name>
<reference evidence="1" key="1">
    <citation type="journal article" date="2020" name="Nature">
        <title>Giant virus diversity and host interactions through global metagenomics.</title>
        <authorList>
            <person name="Schulz F."/>
            <person name="Roux S."/>
            <person name="Paez-Espino D."/>
            <person name="Jungbluth S."/>
            <person name="Walsh D.A."/>
            <person name="Denef V.J."/>
            <person name="McMahon K.D."/>
            <person name="Konstantinidis K.T."/>
            <person name="Eloe-Fadrosh E.A."/>
            <person name="Kyrpides N.C."/>
            <person name="Woyke T."/>
        </authorList>
    </citation>
    <scope>NUCLEOTIDE SEQUENCE</scope>
    <source>
        <strain evidence="1">GVMAG-M-3300025676-16</strain>
    </source>
</reference>
<protein>
    <submittedName>
        <fullName evidence="1">Uncharacterized protein</fullName>
    </submittedName>
</protein>
<organism evidence="1">
    <name type="scientific">viral metagenome</name>
    <dbReference type="NCBI Taxonomy" id="1070528"/>
    <lineage>
        <taxon>unclassified sequences</taxon>
        <taxon>metagenomes</taxon>
        <taxon>organismal metagenomes</taxon>
    </lineage>
</organism>
<proteinExistence type="predicted"/>
<dbReference type="AlphaFoldDB" id="A0A6C0IZC8"/>
<evidence type="ECO:0000313" key="1">
    <source>
        <dbReference type="EMBL" id="QHT98698.1"/>
    </source>
</evidence>
<sequence length="111" mass="13053">MSFPLYDRLSKNITNKDLTNKQKQFFFDNITNIDNNGKELLYVLIKYDSIENNINPNIIPYEGKGVNNEGLTSITWSLNNFPNRLKHLLLNFLKIHVKNINEEKQRNSKIL</sequence>